<dbReference type="GO" id="GO:0045892">
    <property type="term" value="P:negative regulation of DNA-templated transcription"/>
    <property type="evidence" value="ECO:0007669"/>
    <property type="project" value="InterPro"/>
</dbReference>
<dbReference type="AlphaFoldDB" id="A0AAY4EB27"/>
<dbReference type="Ensembl" id="ENSDCDT00010065420.1">
    <property type="protein sequence ID" value="ENSDCDP00010054828.1"/>
    <property type="gene ID" value="ENSDCDG00010031590.1"/>
</dbReference>
<name>A0AAY4EB27_9TELE</name>
<dbReference type="GO" id="GO:0045814">
    <property type="term" value="P:negative regulation of gene expression, epigenetic"/>
    <property type="evidence" value="ECO:0007669"/>
    <property type="project" value="TreeGrafter"/>
</dbReference>
<evidence type="ECO:0000313" key="3">
    <source>
        <dbReference type="Ensembl" id="ENSDCDP00010054828.1"/>
    </source>
</evidence>
<keyword evidence="4" id="KW-1185">Reference proteome</keyword>
<feature type="compositionally biased region" description="Low complexity" evidence="1">
    <location>
        <begin position="189"/>
        <end position="198"/>
    </location>
</feature>
<evidence type="ECO:0000259" key="2">
    <source>
        <dbReference type="Pfam" id="PF25234"/>
    </source>
</evidence>
<reference evidence="3" key="3">
    <citation type="submission" date="2025-09" db="UniProtKB">
        <authorList>
            <consortium name="Ensembl"/>
        </authorList>
    </citation>
    <scope>IDENTIFICATION</scope>
</reference>
<gene>
    <name evidence="3" type="primary">PPHLN1</name>
</gene>
<dbReference type="Proteomes" id="UP000694580">
    <property type="component" value="Chromosome 17"/>
</dbReference>
<dbReference type="GO" id="GO:0005654">
    <property type="term" value="C:nucleoplasm"/>
    <property type="evidence" value="ECO:0007669"/>
    <property type="project" value="TreeGrafter"/>
</dbReference>
<reference evidence="3" key="2">
    <citation type="submission" date="2025-08" db="UniProtKB">
        <authorList>
            <consortium name="Ensembl"/>
        </authorList>
    </citation>
    <scope>IDENTIFICATION</scope>
</reference>
<feature type="compositionally biased region" description="Basic and acidic residues" evidence="1">
    <location>
        <begin position="171"/>
        <end position="183"/>
    </location>
</feature>
<feature type="compositionally biased region" description="Polar residues" evidence="1">
    <location>
        <begin position="113"/>
        <end position="123"/>
    </location>
</feature>
<evidence type="ECO:0000313" key="4">
    <source>
        <dbReference type="Proteomes" id="UP000694580"/>
    </source>
</evidence>
<dbReference type="PANTHER" id="PTHR15836:SF4">
    <property type="entry name" value="PERIPHILIN-1"/>
    <property type="match status" value="1"/>
</dbReference>
<dbReference type="Pfam" id="PF25234">
    <property type="entry name" value="Periphilin_C"/>
    <property type="match status" value="1"/>
</dbReference>
<feature type="compositionally biased region" description="Basic and acidic residues" evidence="1">
    <location>
        <begin position="154"/>
        <end position="163"/>
    </location>
</feature>
<organism evidence="3 4">
    <name type="scientific">Denticeps clupeoides</name>
    <name type="common">denticle herring</name>
    <dbReference type="NCBI Taxonomy" id="299321"/>
    <lineage>
        <taxon>Eukaryota</taxon>
        <taxon>Metazoa</taxon>
        <taxon>Chordata</taxon>
        <taxon>Craniata</taxon>
        <taxon>Vertebrata</taxon>
        <taxon>Euteleostomi</taxon>
        <taxon>Actinopterygii</taxon>
        <taxon>Neopterygii</taxon>
        <taxon>Teleostei</taxon>
        <taxon>Clupei</taxon>
        <taxon>Clupeiformes</taxon>
        <taxon>Denticipitoidei</taxon>
        <taxon>Denticipitidae</taxon>
        <taxon>Denticeps</taxon>
    </lineage>
</organism>
<feature type="compositionally biased region" description="Basic and acidic residues" evidence="1">
    <location>
        <begin position="61"/>
        <end position="91"/>
    </location>
</feature>
<proteinExistence type="predicted"/>
<protein>
    <recommendedName>
        <fullName evidence="2">Periphilin-1 C-terminal domain-containing protein</fullName>
    </recommendedName>
</protein>
<dbReference type="GO" id="GO:0097355">
    <property type="term" value="P:protein localization to heterochromatin"/>
    <property type="evidence" value="ECO:0007669"/>
    <property type="project" value="TreeGrafter"/>
</dbReference>
<feature type="compositionally biased region" description="Low complexity" evidence="1">
    <location>
        <begin position="233"/>
        <end position="250"/>
    </location>
</feature>
<evidence type="ECO:0000256" key="1">
    <source>
        <dbReference type="SAM" id="MobiDB-lite"/>
    </source>
</evidence>
<accession>A0AAY4EB27</accession>
<dbReference type="InterPro" id="IPR028851">
    <property type="entry name" value="Pphln1"/>
</dbReference>
<dbReference type="CDD" id="cd22896">
    <property type="entry name" value="periphilin-like"/>
    <property type="match status" value="1"/>
</dbReference>
<dbReference type="PANTHER" id="PTHR15836">
    <property type="entry name" value="PERIPHILIN 1"/>
    <property type="match status" value="1"/>
</dbReference>
<feature type="compositionally biased region" description="Basic and acidic residues" evidence="1">
    <location>
        <begin position="251"/>
        <end position="269"/>
    </location>
</feature>
<feature type="compositionally biased region" description="Basic and acidic residues" evidence="1">
    <location>
        <begin position="214"/>
        <end position="232"/>
    </location>
</feature>
<sequence length="351" mass="40357">MAFRRDCSIREAYEEIFSARAVPYQRTVRFVGRRPAFSQPEEDYDREGEYDGQRYSGPRGYRGDDQRAFHGDGVHFENELRKGPPYRREEQYPYYRGPREGSQSTRHVEFRNSNRPATSQPNIRGQKLPPPRLMSSTMPNGGDDTLMQAILNLDRADEHEGLRRKGPLTPMRERSPVKRDVAASRHTRSGSSTSSRSYSPDRSKSYPNQGQPRKRFEDPYCPERESDMERPSSYKASASCDSSPHSSVSASKEDQDSIAKERPSKVLDDYPERRAQAIAAKALEIEKLYRQDCETFGMVVKMLVSKDPGLEKQLQAPLKENLNELRERCLEGLRQFVTELDDMMLRPESST</sequence>
<dbReference type="InterPro" id="IPR057603">
    <property type="entry name" value="Periphilin-1_C"/>
</dbReference>
<dbReference type="GeneTree" id="ENSGT00390000016228"/>
<feature type="domain" description="Periphilin-1 C-terminal" evidence="2">
    <location>
        <begin position="268"/>
        <end position="342"/>
    </location>
</feature>
<feature type="region of interest" description="Disordered" evidence="1">
    <location>
        <begin position="37"/>
        <end position="269"/>
    </location>
</feature>
<reference evidence="3 4" key="1">
    <citation type="submission" date="2020-06" db="EMBL/GenBank/DDBJ databases">
        <authorList>
            <consortium name="Wellcome Sanger Institute Data Sharing"/>
        </authorList>
    </citation>
    <scope>NUCLEOTIDE SEQUENCE [LARGE SCALE GENOMIC DNA]</scope>
</reference>